<accession>A0A1H3NRC3</accession>
<evidence type="ECO:0000256" key="8">
    <source>
        <dbReference type="ARBA" id="ARBA00022989"/>
    </source>
</evidence>
<comment type="caution">
    <text evidence="12">Lacks conserved residue(s) required for the propagation of feature annotation.</text>
</comment>
<keyword evidence="14" id="KW-1185">Reference proteome</keyword>
<keyword evidence="13" id="KW-0969">Cilium</keyword>
<dbReference type="NCBIfam" id="NF009438">
    <property type="entry name" value="PRK12797.1"/>
    <property type="match status" value="1"/>
</dbReference>
<evidence type="ECO:0000256" key="3">
    <source>
        <dbReference type="ARBA" id="ARBA00022448"/>
    </source>
</evidence>
<evidence type="ECO:0000256" key="9">
    <source>
        <dbReference type="ARBA" id="ARBA00023136"/>
    </source>
</evidence>
<keyword evidence="10" id="KW-0975">Bacterial flagellum</keyword>
<comment type="subcellular location">
    <subcellularLocation>
        <location evidence="12">Cell membrane</location>
        <topology evidence="12">Multi-pass membrane protein</topology>
    </subcellularLocation>
    <subcellularLocation>
        <location evidence="12">Bacterial flagellum basal body</location>
    </subcellularLocation>
</comment>
<dbReference type="GO" id="GO:0009425">
    <property type="term" value="C:bacterial-type flagellum basal body"/>
    <property type="evidence" value="ECO:0007669"/>
    <property type="project" value="UniProtKB-SubCell"/>
</dbReference>
<keyword evidence="9 12" id="KW-0472">Membrane</keyword>
<dbReference type="NCBIfam" id="TIGR01103">
    <property type="entry name" value="fliP"/>
    <property type="match status" value="1"/>
</dbReference>
<dbReference type="InterPro" id="IPR005837">
    <property type="entry name" value="FliP"/>
</dbReference>
<reference evidence="13 14" key="1">
    <citation type="submission" date="2016-10" db="EMBL/GenBank/DDBJ databases">
        <authorList>
            <person name="de Groot N.N."/>
        </authorList>
    </citation>
    <scope>NUCLEOTIDE SEQUENCE [LARGE SCALE GENOMIC DNA]</scope>
    <source>
        <strain evidence="13 14">APO</strain>
    </source>
</reference>
<comment type="similarity">
    <text evidence="1 12">Belongs to the FliP/MopC/SpaP family.</text>
</comment>
<feature type="transmembrane region" description="Helical" evidence="12">
    <location>
        <begin position="233"/>
        <end position="253"/>
    </location>
</feature>
<dbReference type="GO" id="GO:0044781">
    <property type="term" value="P:bacterial-type flagellum organization"/>
    <property type="evidence" value="ECO:0007669"/>
    <property type="project" value="UniProtKB-UniRule"/>
</dbReference>
<evidence type="ECO:0000256" key="12">
    <source>
        <dbReference type="RuleBase" id="RU362069"/>
    </source>
</evidence>
<evidence type="ECO:0000313" key="14">
    <source>
        <dbReference type="Proteomes" id="UP000199230"/>
    </source>
</evidence>
<keyword evidence="6 12" id="KW-1005">Bacterial flagellum biogenesis</keyword>
<evidence type="ECO:0000256" key="1">
    <source>
        <dbReference type="ARBA" id="ARBA00006257"/>
    </source>
</evidence>
<evidence type="ECO:0000256" key="11">
    <source>
        <dbReference type="ARBA" id="ARBA00023225"/>
    </source>
</evidence>
<dbReference type="EMBL" id="FNPV01000005">
    <property type="protein sequence ID" value="SDY91384.1"/>
    <property type="molecule type" value="Genomic_DNA"/>
</dbReference>
<keyword evidence="4 12" id="KW-1003">Cell membrane</keyword>
<evidence type="ECO:0000256" key="5">
    <source>
        <dbReference type="ARBA" id="ARBA00022692"/>
    </source>
</evidence>
<dbReference type="AlphaFoldDB" id="A0A1H3NRC3"/>
<dbReference type="GO" id="GO:0005886">
    <property type="term" value="C:plasma membrane"/>
    <property type="evidence" value="ECO:0007669"/>
    <property type="project" value="UniProtKB-SubCell"/>
</dbReference>
<comment type="function">
    <text evidence="12">Plays a role in the flagellum-specific transport system.</text>
</comment>
<organism evidence="13 14">
    <name type="scientific">Tindallia californiensis</name>
    <dbReference type="NCBI Taxonomy" id="159292"/>
    <lineage>
        <taxon>Bacteria</taxon>
        <taxon>Bacillati</taxon>
        <taxon>Bacillota</taxon>
        <taxon>Clostridia</taxon>
        <taxon>Peptostreptococcales</taxon>
        <taxon>Tindalliaceae</taxon>
        <taxon>Tindallia</taxon>
    </lineage>
</organism>
<dbReference type="Pfam" id="PF00813">
    <property type="entry name" value="FliP"/>
    <property type="match status" value="1"/>
</dbReference>
<keyword evidence="3 12" id="KW-0813">Transport</keyword>
<evidence type="ECO:0000256" key="10">
    <source>
        <dbReference type="ARBA" id="ARBA00023143"/>
    </source>
</evidence>
<dbReference type="PRINTS" id="PR01302">
    <property type="entry name" value="TYPE3IMPPROT"/>
</dbReference>
<dbReference type="GO" id="GO:0009306">
    <property type="term" value="P:protein secretion"/>
    <property type="evidence" value="ECO:0007669"/>
    <property type="project" value="UniProtKB-UniRule"/>
</dbReference>
<keyword evidence="13" id="KW-0282">Flagellum</keyword>
<dbReference type="PANTHER" id="PTHR30587">
    <property type="entry name" value="FLAGELLAR BIOSYNTHETIC PROTEIN FLIP"/>
    <property type="match status" value="1"/>
</dbReference>
<dbReference type="PROSITE" id="PS01061">
    <property type="entry name" value="FLIP_2"/>
    <property type="match status" value="1"/>
</dbReference>
<keyword evidence="5 12" id="KW-0812">Transmembrane</keyword>
<dbReference type="STRING" id="159292.SAMN05192546_105245"/>
<dbReference type="PROSITE" id="PS01060">
    <property type="entry name" value="FLIP_1"/>
    <property type="match status" value="1"/>
</dbReference>
<dbReference type="Proteomes" id="UP000199230">
    <property type="component" value="Unassembled WGS sequence"/>
</dbReference>
<evidence type="ECO:0000313" key="13">
    <source>
        <dbReference type="EMBL" id="SDY91384.1"/>
    </source>
</evidence>
<dbReference type="PANTHER" id="PTHR30587:SF0">
    <property type="entry name" value="FLAGELLAR BIOSYNTHETIC PROTEIN FLIP"/>
    <property type="match status" value="1"/>
</dbReference>
<name>A0A1H3NRC3_9FIRM</name>
<gene>
    <name evidence="12" type="primary">fliP</name>
    <name evidence="13" type="ORF">SAMN05192546_105245</name>
</gene>
<keyword evidence="8 12" id="KW-1133">Transmembrane helix</keyword>
<evidence type="ECO:0000256" key="6">
    <source>
        <dbReference type="ARBA" id="ARBA00022795"/>
    </source>
</evidence>
<keyword evidence="11 12" id="KW-1006">Bacterial flagellum protein export</keyword>
<feature type="transmembrane region" description="Helical" evidence="12">
    <location>
        <begin position="265"/>
        <end position="286"/>
    </location>
</feature>
<dbReference type="PRINTS" id="PR00951">
    <property type="entry name" value="FLGBIOSNFLIP"/>
</dbReference>
<keyword evidence="7 12" id="KW-0653">Protein transport</keyword>
<proteinExistence type="inferred from homology"/>
<sequence>MPLAKNGETANQKERKKTKRVIRISKLYSFYSNKAPKIGKLFLFLIPFFFMLIALLEPVRVEAAQIPIPGLELNFNEADSPEDVAVTVQILLLLTVLSLAPAILIMLTSFTRIVIVLGFIRRALATQTTPPNQVIIGLALFLTLFTMRNVVADINQNAFQPYLNEEINQIEAFENAMEPIREFMFRQTRQQDLAMFMEIADESPSEDLDTISNTVLIPAFIISELKTAFQMGFVLFIPFIVLDMVIASTLLSMGMMMLPPAMISLPFKLLLFIMVDGWNIIIRSLVGSFN</sequence>
<keyword evidence="13" id="KW-0966">Cell projection</keyword>
<evidence type="ECO:0000256" key="4">
    <source>
        <dbReference type="ARBA" id="ARBA00022475"/>
    </source>
</evidence>
<dbReference type="InterPro" id="IPR005838">
    <property type="entry name" value="T3SS_IM_P"/>
</dbReference>
<evidence type="ECO:0000256" key="7">
    <source>
        <dbReference type="ARBA" id="ARBA00022927"/>
    </source>
</evidence>
<protein>
    <recommendedName>
        <fullName evidence="2 12">Flagellar biosynthetic protein FliP</fullName>
    </recommendedName>
</protein>
<evidence type="ECO:0000256" key="2">
    <source>
        <dbReference type="ARBA" id="ARBA00021714"/>
    </source>
</evidence>
<feature type="transmembrane region" description="Helical" evidence="12">
    <location>
        <begin position="87"/>
        <end position="120"/>
    </location>
</feature>